<keyword evidence="1" id="KW-0472">Membrane</keyword>
<keyword evidence="1" id="KW-1133">Transmembrane helix</keyword>
<evidence type="ECO:0000256" key="1">
    <source>
        <dbReference type="SAM" id="Phobius"/>
    </source>
</evidence>
<evidence type="ECO:0008006" key="4">
    <source>
        <dbReference type="Google" id="ProtNLM"/>
    </source>
</evidence>
<dbReference type="Pfam" id="PF16038">
    <property type="entry name" value="TMIE"/>
    <property type="match status" value="1"/>
</dbReference>
<protein>
    <recommendedName>
        <fullName evidence="4">Transmembrane inner ear expressed protein</fullName>
    </recommendedName>
</protein>
<name>A0A9P0MW53_NEZVI</name>
<dbReference type="Proteomes" id="UP001152798">
    <property type="component" value="Chromosome 7"/>
</dbReference>
<accession>A0A9P0MW53</accession>
<keyword evidence="3" id="KW-1185">Reference proteome</keyword>
<dbReference type="EMBL" id="OV725083">
    <property type="protein sequence ID" value="CAH1407259.1"/>
    <property type="molecule type" value="Genomic_DNA"/>
</dbReference>
<dbReference type="PANTHER" id="PTHR28635">
    <property type="entry name" value="TRANSMEMBRANE INNER EAR EXPRESSED PROTEIN"/>
    <property type="match status" value="1"/>
</dbReference>
<keyword evidence="1" id="KW-0812">Transmembrane</keyword>
<gene>
    <name evidence="2" type="ORF">NEZAVI_LOCUS15023</name>
</gene>
<proteinExistence type="predicted"/>
<evidence type="ECO:0000313" key="3">
    <source>
        <dbReference type="Proteomes" id="UP001152798"/>
    </source>
</evidence>
<organism evidence="2 3">
    <name type="scientific">Nezara viridula</name>
    <name type="common">Southern green stink bug</name>
    <name type="synonym">Cimex viridulus</name>
    <dbReference type="NCBI Taxonomy" id="85310"/>
    <lineage>
        <taxon>Eukaryota</taxon>
        <taxon>Metazoa</taxon>
        <taxon>Ecdysozoa</taxon>
        <taxon>Arthropoda</taxon>
        <taxon>Hexapoda</taxon>
        <taxon>Insecta</taxon>
        <taxon>Pterygota</taxon>
        <taxon>Neoptera</taxon>
        <taxon>Paraneoptera</taxon>
        <taxon>Hemiptera</taxon>
        <taxon>Heteroptera</taxon>
        <taxon>Panheteroptera</taxon>
        <taxon>Pentatomomorpha</taxon>
        <taxon>Pentatomoidea</taxon>
        <taxon>Pentatomidae</taxon>
        <taxon>Pentatominae</taxon>
        <taxon>Nezara</taxon>
    </lineage>
</organism>
<dbReference type="PANTHER" id="PTHR28635:SF1">
    <property type="entry name" value="TRANSMEMBRANE INNER EAR EXPRESSED PROTEIN"/>
    <property type="match status" value="1"/>
</dbReference>
<dbReference type="InterPro" id="IPR032006">
    <property type="entry name" value="TMIE"/>
</dbReference>
<dbReference type="AlphaFoldDB" id="A0A9P0MW53"/>
<sequence length="190" mass="22147">MNDTSTTEGVIPFDEDLLEDESLWNLRRWHVILIFLSGFFAIVIGICCCIRFRIPRTKQEIEADYIRKKITMKFKKQLKLIQNSEMDEMDLKKALDRVRTEFKSDTESIAQSEVFSIVSTPRSLSDSPPYSYRKTSEIGINIDDLIEQQKEKKERAGRSKFTKFVDSIKKVNRPKAPEDSIIPLAEQETY</sequence>
<reference evidence="2" key="1">
    <citation type="submission" date="2022-01" db="EMBL/GenBank/DDBJ databases">
        <authorList>
            <person name="King R."/>
        </authorList>
    </citation>
    <scope>NUCLEOTIDE SEQUENCE</scope>
</reference>
<feature type="transmembrane region" description="Helical" evidence="1">
    <location>
        <begin position="29"/>
        <end position="50"/>
    </location>
</feature>
<evidence type="ECO:0000313" key="2">
    <source>
        <dbReference type="EMBL" id="CAH1407259.1"/>
    </source>
</evidence>
<dbReference type="OrthoDB" id="6154284at2759"/>